<evidence type="ECO:0000256" key="9">
    <source>
        <dbReference type="RuleBase" id="RU000672"/>
    </source>
</evidence>
<keyword evidence="4 7" id="KW-0801">TPQ</keyword>
<dbReference type="AlphaFoldDB" id="A0A218Z2H2"/>
<dbReference type="GO" id="GO:0005886">
    <property type="term" value="C:plasma membrane"/>
    <property type="evidence" value="ECO:0007669"/>
    <property type="project" value="TreeGrafter"/>
</dbReference>
<feature type="region of interest" description="Disordered" evidence="10">
    <location>
        <begin position="1"/>
        <end position="21"/>
    </location>
</feature>
<keyword evidence="6 9" id="KW-0186">Copper</keyword>
<sequence>MRVPKRGEQSRLPATNPRGSQICAAPGAQAIEASHANFWIELSSQETASVAAWLFSQSQYNLTVTADAGEWDNSLLLIELMPPKKTDVLAHIDSRGGAPARYAHVIINHRASEEPTYQDLLAGPLPLQNATVTSQPLIYPYTRKTDGKVRNLDADEAKWEEWKTNVTTSILEITLDSWNGSLLGLDNDTLTVFGVDPLWQDDGDTPALDTQFPPNYVKWMDFEFYTPFSRDNGLSLYGVKYKGERIIYELGLQEALAHYVGNDPIQSGTSYQDTFYGFWRYAFELVKGYACPSYATYLNSSFYNGETTDTHIDSICLFETEANYPIQQHSTSGYVSATKNVYFTTRTLSTVGNYDYMVSYEFYCLFLRRMETMDINHDARSGSMHDHVLNFKIDFDILGTSITMTTATHVATSEVYPWSQGKKRNTMKLERATVETEDTSRLNWASNGATAFTVVNTDGKNIYGESRGYALYQSSPTIHLTVRDSRNLEKSASWAKHDLYVTRQHDTEPRSSHPYQSQDVFNPPVDFDAFFDGESLQEDLVVWANVGTHHVPHTGDLPNTVLTTAHSSLVLSPVKSLMGSPSRETVNMIQILYGGEQGTTVETFGQGTAECAVRSVQGLLPDLRQCVGDKVVGNFPCEPDKPSYETESI</sequence>
<dbReference type="InterPro" id="IPR000269">
    <property type="entry name" value="Cu_amine_oxidase"/>
</dbReference>
<feature type="domain" description="Copper amine oxidase catalytic" evidence="11">
    <location>
        <begin position="215"/>
        <end position="363"/>
    </location>
</feature>
<dbReference type="Gene3D" id="2.70.98.20">
    <property type="entry name" value="Copper amine oxidase, catalytic domain"/>
    <property type="match status" value="2"/>
</dbReference>
<dbReference type="InterPro" id="IPR036460">
    <property type="entry name" value="Cu_amine_oxidase_C_sf"/>
</dbReference>
<proteinExistence type="inferred from homology"/>
<evidence type="ECO:0000256" key="8">
    <source>
        <dbReference type="PIRSR" id="PIRSR600269-51"/>
    </source>
</evidence>
<comment type="cofactor">
    <cofactor evidence="9">
        <name>Cu cation</name>
        <dbReference type="ChEBI" id="CHEBI:23378"/>
    </cofactor>
    <text evidence="9">Contains 1 topaquinone per subunit.</text>
</comment>
<dbReference type="InterPro" id="IPR016182">
    <property type="entry name" value="Cu_amine_oxidase_N-reg"/>
</dbReference>
<dbReference type="SUPFAM" id="SSF54416">
    <property type="entry name" value="Amine oxidase N-terminal region"/>
    <property type="match status" value="1"/>
</dbReference>
<evidence type="ECO:0000256" key="4">
    <source>
        <dbReference type="ARBA" id="ARBA00022772"/>
    </source>
</evidence>
<gene>
    <name evidence="13" type="ORF">B2J93_5729</name>
</gene>
<dbReference type="Pfam" id="PF01179">
    <property type="entry name" value="Cu_amine_oxid"/>
    <property type="match status" value="2"/>
</dbReference>
<evidence type="ECO:0000256" key="6">
    <source>
        <dbReference type="ARBA" id="ARBA00023008"/>
    </source>
</evidence>
<evidence type="ECO:0000259" key="11">
    <source>
        <dbReference type="Pfam" id="PF01179"/>
    </source>
</evidence>
<evidence type="ECO:0000313" key="13">
    <source>
        <dbReference type="EMBL" id="OWP01446.1"/>
    </source>
</evidence>
<name>A0A218Z2H2_9HELO</name>
<dbReference type="Pfam" id="PF02727">
    <property type="entry name" value="Cu_amine_oxidN2"/>
    <property type="match status" value="1"/>
</dbReference>
<dbReference type="Proteomes" id="UP000242519">
    <property type="component" value="Unassembled WGS sequence"/>
</dbReference>
<dbReference type="EC" id="1.4.3.-" evidence="9"/>
<evidence type="ECO:0000256" key="1">
    <source>
        <dbReference type="ARBA" id="ARBA00001935"/>
    </source>
</evidence>
<comment type="caution">
    <text evidence="13">The sequence shown here is derived from an EMBL/GenBank/DDBJ whole genome shotgun (WGS) entry which is preliminary data.</text>
</comment>
<feature type="domain" description="Copper amine oxidase N2-terminal" evidence="12">
    <location>
        <begin position="50"/>
        <end position="128"/>
    </location>
</feature>
<accession>A0A218Z2H2</accession>
<feature type="active site" description="Proton acceptor" evidence="7">
    <location>
        <position position="273"/>
    </location>
</feature>
<evidence type="ECO:0000259" key="12">
    <source>
        <dbReference type="Pfam" id="PF02727"/>
    </source>
</evidence>
<organism evidence="13 14">
    <name type="scientific">Diplocarpon coronariae</name>
    <dbReference type="NCBI Taxonomy" id="2795749"/>
    <lineage>
        <taxon>Eukaryota</taxon>
        <taxon>Fungi</taxon>
        <taxon>Dikarya</taxon>
        <taxon>Ascomycota</taxon>
        <taxon>Pezizomycotina</taxon>
        <taxon>Leotiomycetes</taxon>
        <taxon>Helotiales</taxon>
        <taxon>Drepanopezizaceae</taxon>
        <taxon>Diplocarpon</taxon>
    </lineage>
</organism>
<protein>
    <recommendedName>
        <fullName evidence="9">Amine oxidase</fullName>
        <ecNumber evidence="9">1.4.3.-</ecNumber>
    </recommendedName>
</protein>
<dbReference type="PANTHER" id="PTHR10638">
    <property type="entry name" value="COPPER AMINE OXIDASE"/>
    <property type="match status" value="1"/>
</dbReference>
<feature type="active site" description="Schiff-base intermediate with substrate; via topaquinone" evidence="7">
    <location>
        <position position="354"/>
    </location>
</feature>
<dbReference type="EMBL" id="MZNU01000278">
    <property type="protein sequence ID" value="OWP01446.1"/>
    <property type="molecule type" value="Genomic_DNA"/>
</dbReference>
<dbReference type="STRING" id="503106.A0A218Z2H2"/>
<feature type="domain" description="Copper amine oxidase catalytic" evidence="11">
    <location>
        <begin position="378"/>
        <end position="575"/>
    </location>
</feature>
<dbReference type="PANTHER" id="PTHR10638:SF20">
    <property type="entry name" value="AMINE OXIDASE"/>
    <property type="match status" value="1"/>
</dbReference>
<evidence type="ECO:0000313" key="14">
    <source>
        <dbReference type="Proteomes" id="UP000242519"/>
    </source>
</evidence>
<evidence type="ECO:0000256" key="2">
    <source>
        <dbReference type="ARBA" id="ARBA00007983"/>
    </source>
</evidence>
<dbReference type="FunFam" id="3.10.450.40:FF:000018">
    <property type="entry name" value="Amine oxidase"/>
    <property type="match status" value="1"/>
</dbReference>
<dbReference type="GO" id="GO:0008131">
    <property type="term" value="F:primary methylamine oxidase activity"/>
    <property type="evidence" value="ECO:0007669"/>
    <property type="project" value="InterPro"/>
</dbReference>
<comment type="cofactor">
    <cofactor evidence="1">
        <name>Cu cation</name>
        <dbReference type="ChEBI" id="CHEBI:23378"/>
    </cofactor>
</comment>
<dbReference type="GO" id="GO:0048038">
    <property type="term" value="F:quinone binding"/>
    <property type="evidence" value="ECO:0007669"/>
    <property type="project" value="InterPro"/>
</dbReference>
<dbReference type="InParanoid" id="A0A218Z2H2"/>
<evidence type="ECO:0000256" key="5">
    <source>
        <dbReference type="ARBA" id="ARBA00023002"/>
    </source>
</evidence>
<comment type="similarity">
    <text evidence="2 9">Belongs to the copper/topaquinone oxidase family.</text>
</comment>
<dbReference type="GO" id="GO:0009308">
    <property type="term" value="P:amine metabolic process"/>
    <property type="evidence" value="ECO:0007669"/>
    <property type="project" value="UniProtKB-UniRule"/>
</dbReference>
<feature type="modified residue" description="2',4',5'-topaquinone" evidence="8">
    <location>
        <position position="354"/>
    </location>
</feature>
<keyword evidence="14" id="KW-1185">Reference proteome</keyword>
<dbReference type="InterPro" id="IPR015798">
    <property type="entry name" value="Cu_amine_oxidase_C"/>
</dbReference>
<keyword evidence="5 9" id="KW-0560">Oxidoreductase</keyword>
<reference evidence="13 14" key="1">
    <citation type="submission" date="2017-04" db="EMBL/GenBank/DDBJ databases">
        <title>Draft genome sequence of Marssonina coronaria NL1: causal agent of apple blotch.</title>
        <authorList>
            <person name="Cheng Q."/>
        </authorList>
    </citation>
    <scope>NUCLEOTIDE SEQUENCE [LARGE SCALE GENOMIC DNA]</scope>
    <source>
        <strain evidence="13 14">NL1</strain>
    </source>
</reference>
<evidence type="ECO:0000256" key="7">
    <source>
        <dbReference type="PIRSR" id="PIRSR600269-50"/>
    </source>
</evidence>
<evidence type="ECO:0000256" key="3">
    <source>
        <dbReference type="ARBA" id="ARBA00022723"/>
    </source>
</evidence>
<keyword evidence="3 9" id="KW-0479">Metal-binding</keyword>
<evidence type="ECO:0000256" key="10">
    <source>
        <dbReference type="SAM" id="MobiDB-lite"/>
    </source>
</evidence>
<dbReference type="InterPro" id="IPR015800">
    <property type="entry name" value="Cu_amine_oxidase_N2"/>
</dbReference>
<dbReference type="SUPFAM" id="SSF49998">
    <property type="entry name" value="Amine oxidase catalytic domain"/>
    <property type="match status" value="1"/>
</dbReference>
<dbReference type="OrthoDB" id="3341590at2759"/>
<dbReference type="Gene3D" id="3.10.450.40">
    <property type="match status" value="1"/>
</dbReference>
<comment type="PTM">
    <text evidence="8 9">Topaquinone (TPQ) is generated by copper-dependent autoxidation of a specific tyrosyl residue.</text>
</comment>
<dbReference type="GO" id="GO:0005507">
    <property type="term" value="F:copper ion binding"/>
    <property type="evidence" value="ECO:0007669"/>
    <property type="project" value="InterPro"/>
</dbReference>